<dbReference type="GO" id="GO:0016020">
    <property type="term" value="C:membrane"/>
    <property type="evidence" value="ECO:0007669"/>
    <property type="project" value="InterPro"/>
</dbReference>
<evidence type="ECO:0000313" key="3">
    <source>
        <dbReference type="Proteomes" id="UP000824169"/>
    </source>
</evidence>
<keyword evidence="1" id="KW-0812">Transmembrane</keyword>
<evidence type="ECO:0000313" key="2">
    <source>
        <dbReference type="EMBL" id="HIV26315.1"/>
    </source>
</evidence>
<dbReference type="Proteomes" id="UP000824169">
    <property type="component" value="Unassembled WGS sequence"/>
</dbReference>
<dbReference type="InterPro" id="IPR009825">
    <property type="entry name" value="ECF_substrate-spec-like"/>
</dbReference>
<keyword evidence="1" id="KW-1133">Transmembrane helix</keyword>
<dbReference type="NCBIfam" id="TIGR04518">
    <property type="entry name" value="ECF_S_folT_fam"/>
    <property type="match status" value="1"/>
</dbReference>
<feature type="transmembrane region" description="Helical" evidence="1">
    <location>
        <begin position="44"/>
        <end position="66"/>
    </location>
</feature>
<name>A0A9D1P5K4_9FIRM</name>
<keyword evidence="1" id="KW-0472">Membrane</keyword>
<reference evidence="2" key="1">
    <citation type="submission" date="2020-10" db="EMBL/GenBank/DDBJ databases">
        <authorList>
            <person name="Gilroy R."/>
        </authorList>
    </citation>
    <scope>NUCLEOTIDE SEQUENCE</scope>
    <source>
        <strain evidence="2">CHK188-20938</strain>
    </source>
</reference>
<accession>A0A9D1P5K4</accession>
<comment type="caution">
    <text evidence="2">The sequence shown here is derived from an EMBL/GenBank/DDBJ whole genome shotgun (WGS) entry which is preliminary data.</text>
</comment>
<organism evidence="2 3">
    <name type="scientific">Candidatus Scatomonas pullistercoris</name>
    <dbReference type="NCBI Taxonomy" id="2840920"/>
    <lineage>
        <taxon>Bacteria</taxon>
        <taxon>Bacillati</taxon>
        <taxon>Bacillota</taxon>
        <taxon>Clostridia</taxon>
        <taxon>Lachnospirales</taxon>
        <taxon>Lachnospiraceae</taxon>
        <taxon>Lachnospiraceae incertae sedis</taxon>
        <taxon>Candidatus Scatomonas</taxon>
    </lineage>
</organism>
<feature type="transmembrane region" description="Helical" evidence="1">
    <location>
        <begin position="139"/>
        <end position="162"/>
    </location>
</feature>
<sequence length="184" mass="19659">MKQQMSIKTVAAAAVLVAMNIILSRVFAINIGPTLRITISTTPIFLAGLWFGPLVGGLCGAAGDLLGSLFQGYAPNPLIMAAAVLCGLLPGIMKKYVFRGRISYWKILLIVALHGLAGSMGLTLLGLHLMYGRPLAELFVTRAVQTAALVIVNSILVNLLYVSPLTTYVNRMFLRTETRAGAGR</sequence>
<dbReference type="InterPro" id="IPR030949">
    <property type="entry name" value="ECF_S_folate_fam"/>
</dbReference>
<proteinExistence type="predicted"/>
<dbReference type="EMBL" id="DVOO01000033">
    <property type="protein sequence ID" value="HIV26315.1"/>
    <property type="molecule type" value="Genomic_DNA"/>
</dbReference>
<dbReference type="Pfam" id="PF07155">
    <property type="entry name" value="ECF-ribofla_trS"/>
    <property type="match status" value="1"/>
</dbReference>
<feature type="transmembrane region" description="Helical" evidence="1">
    <location>
        <begin position="104"/>
        <end position="127"/>
    </location>
</feature>
<reference evidence="2" key="2">
    <citation type="journal article" date="2021" name="PeerJ">
        <title>Extensive microbial diversity within the chicken gut microbiome revealed by metagenomics and culture.</title>
        <authorList>
            <person name="Gilroy R."/>
            <person name="Ravi A."/>
            <person name="Getino M."/>
            <person name="Pursley I."/>
            <person name="Horton D.L."/>
            <person name="Alikhan N.F."/>
            <person name="Baker D."/>
            <person name="Gharbi K."/>
            <person name="Hall N."/>
            <person name="Watson M."/>
            <person name="Adriaenssens E.M."/>
            <person name="Foster-Nyarko E."/>
            <person name="Jarju S."/>
            <person name="Secka A."/>
            <person name="Antonio M."/>
            <person name="Oren A."/>
            <person name="Chaudhuri R.R."/>
            <person name="La Ragione R."/>
            <person name="Hildebrand F."/>
            <person name="Pallen M.J."/>
        </authorList>
    </citation>
    <scope>NUCLEOTIDE SEQUENCE</scope>
    <source>
        <strain evidence="2">CHK188-20938</strain>
    </source>
</reference>
<evidence type="ECO:0000256" key="1">
    <source>
        <dbReference type="SAM" id="Phobius"/>
    </source>
</evidence>
<protein>
    <submittedName>
        <fullName evidence="2">Folate family ECF transporter S component</fullName>
    </submittedName>
</protein>
<feature type="transmembrane region" description="Helical" evidence="1">
    <location>
        <begin position="78"/>
        <end position="98"/>
    </location>
</feature>
<gene>
    <name evidence="2" type="ORF">IAB71_11145</name>
</gene>
<dbReference type="AlphaFoldDB" id="A0A9D1P5K4"/>
<dbReference type="Gene3D" id="1.10.1760.20">
    <property type="match status" value="1"/>
</dbReference>